<dbReference type="CDD" id="cd02947">
    <property type="entry name" value="TRX_family"/>
    <property type="match status" value="1"/>
</dbReference>
<dbReference type="SUPFAM" id="SSF52833">
    <property type="entry name" value="Thioredoxin-like"/>
    <property type="match status" value="1"/>
</dbReference>
<feature type="region of interest" description="Disordered" evidence="11">
    <location>
        <begin position="1140"/>
        <end position="1203"/>
    </location>
</feature>
<keyword evidence="6" id="KW-0029">Amino-acid transport</keyword>
<feature type="transmembrane region" description="Helical" evidence="12">
    <location>
        <begin position="343"/>
        <end position="367"/>
    </location>
</feature>
<dbReference type="Pfam" id="PF00085">
    <property type="entry name" value="Thioredoxin"/>
    <property type="match status" value="1"/>
</dbReference>
<feature type="region of interest" description="Disordered" evidence="11">
    <location>
        <begin position="1"/>
        <end position="45"/>
    </location>
</feature>
<dbReference type="GO" id="GO:0046540">
    <property type="term" value="C:U4/U6 x U5 tri-snRNP complex"/>
    <property type="evidence" value="ECO:0000318"/>
    <property type="project" value="GO_Central"/>
</dbReference>
<dbReference type="InterPro" id="IPR005011">
    <property type="entry name" value="SNU66/SART1"/>
</dbReference>
<accession>A0A3Q7IQD7</accession>
<name>A0A3Q7IQD7_SOLLC</name>
<dbReference type="InterPro" id="IPR013057">
    <property type="entry name" value="AA_transpt_TM"/>
</dbReference>
<feature type="compositionally biased region" description="Basic and acidic residues" evidence="11">
    <location>
        <begin position="1157"/>
        <end position="1188"/>
    </location>
</feature>
<dbReference type="Pfam" id="PF03343">
    <property type="entry name" value="SART-1"/>
    <property type="match status" value="3"/>
</dbReference>
<comment type="similarity">
    <text evidence="10">Belongs to the amino acid/polyamine transporter 2 family. Amino acid/auxin permease (AAAP) (TC 2.A.18.5) subfamily.</text>
</comment>
<evidence type="ECO:0008006" key="17">
    <source>
        <dbReference type="Google" id="ProtNLM"/>
    </source>
</evidence>
<feature type="region of interest" description="Disordered" evidence="11">
    <location>
        <begin position="619"/>
        <end position="824"/>
    </location>
</feature>
<organism evidence="15">
    <name type="scientific">Solanum lycopersicum</name>
    <name type="common">Tomato</name>
    <name type="synonym">Lycopersicon esculentum</name>
    <dbReference type="NCBI Taxonomy" id="4081"/>
    <lineage>
        <taxon>Eukaryota</taxon>
        <taxon>Viridiplantae</taxon>
        <taxon>Streptophyta</taxon>
        <taxon>Embryophyta</taxon>
        <taxon>Tracheophyta</taxon>
        <taxon>Spermatophyta</taxon>
        <taxon>Magnoliopsida</taxon>
        <taxon>eudicotyledons</taxon>
        <taxon>Gunneridae</taxon>
        <taxon>Pentapetalae</taxon>
        <taxon>asterids</taxon>
        <taxon>lamiids</taxon>
        <taxon>Solanales</taxon>
        <taxon>Solanaceae</taxon>
        <taxon>Solanoideae</taxon>
        <taxon>Solaneae</taxon>
        <taxon>Solanum</taxon>
        <taxon>Solanum subgen. Lycopersicon</taxon>
    </lineage>
</organism>
<dbReference type="GO" id="GO:0006865">
    <property type="term" value="P:amino acid transport"/>
    <property type="evidence" value="ECO:0007669"/>
    <property type="project" value="UniProtKB-KW"/>
</dbReference>
<dbReference type="FunFam" id="1.20.1740.10:FF:000047">
    <property type="entry name" value="Amino acid transporter AVT1A"/>
    <property type="match status" value="1"/>
</dbReference>
<feature type="domain" description="Thioredoxin" evidence="13">
    <location>
        <begin position="496"/>
        <end position="579"/>
    </location>
</feature>
<dbReference type="Gramene" id="Solyc11g008470.2.1">
    <property type="protein sequence ID" value="Solyc11g008470.2.1"/>
    <property type="gene ID" value="Solyc11g008470.2"/>
</dbReference>
<evidence type="ECO:0000256" key="9">
    <source>
        <dbReference type="ARBA" id="ARBA00023242"/>
    </source>
</evidence>
<feature type="region of interest" description="Disordered" evidence="11">
    <location>
        <begin position="1300"/>
        <end position="1359"/>
    </location>
</feature>
<feature type="transmembrane region" description="Helical" evidence="12">
    <location>
        <begin position="310"/>
        <end position="331"/>
    </location>
</feature>
<feature type="transmembrane region" description="Helical" evidence="12">
    <location>
        <begin position="268"/>
        <end position="290"/>
    </location>
</feature>
<comment type="similarity">
    <text evidence="3">Belongs to the SNU66/SART1 family.</text>
</comment>
<feature type="domain" description="Amino acid transporter transmembrane" evidence="14">
    <location>
        <begin position="132"/>
        <end position="461"/>
    </location>
</feature>
<feature type="transmembrane region" description="Helical" evidence="12">
    <location>
        <begin position="164"/>
        <end position="187"/>
    </location>
</feature>
<keyword evidence="4" id="KW-0813">Transport</keyword>
<evidence type="ECO:0000256" key="3">
    <source>
        <dbReference type="ARBA" id="ARBA00006076"/>
    </source>
</evidence>
<dbReference type="InParanoid" id="A0A3Q7IQD7"/>
<evidence type="ECO:0000313" key="15">
    <source>
        <dbReference type="EnsemblPlants" id="Solyc11g008470.2.1"/>
    </source>
</evidence>
<reference evidence="15" key="1">
    <citation type="journal article" date="2012" name="Nature">
        <title>The tomato genome sequence provides insights into fleshy fruit evolution.</title>
        <authorList>
            <consortium name="Tomato Genome Consortium"/>
        </authorList>
    </citation>
    <scope>NUCLEOTIDE SEQUENCE [LARGE SCALE GENOMIC DNA]</scope>
    <source>
        <strain evidence="15">cv. Heinz 1706</strain>
    </source>
</reference>
<evidence type="ECO:0000256" key="2">
    <source>
        <dbReference type="ARBA" id="ARBA00004141"/>
    </source>
</evidence>
<dbReference type="Proteomes" id="UP000004994">
    <property type="component" value="Chromosome 11"/>
</dbReference>
<evidence type="ECO:0000256" key="11">
    <source>
        <dbReference type="SAM" id="MobiDB-lite"/>
    </source>
</evidence>
<dbReference type="GO" id="GO:0016020">
    <property type="term" value="C:membrane"/>
    <property type="evidence" value="ECO:0007669"/>
    <property type="project" value="UniProtKB-SubCell"/>
</dbReference>
<feature type="compositionally biased region" description="Polar residues" evidence="11">
    <location>
        <begin position="1302"/>
        <end position="1312"/>
    </location>
</feature>
<dbReference type="InterPro" id="IPR036249">
    <property type="entry name" value="Thioredoxin-like_sf"/>
</dbReference>
<dbReference type="EnsemblPlants" id="Solyc11g008470.2.1">
    <property type="protein sequence ID" value="Solyc11g008470.2.1"/>
    <property type="gene ID" value="Solyc11g008470.2"/>
</dbReference>
<evidence type="ECO:0000256" key="10">
    <source>
        <dbReference type="ARBA" id="ARBA00049662"/>
    </source>
</evidence>
<protein>
    <recommendedName>
        <fullName evidence="17">Thioredoxin domain-containing protein</fullName>
    </recommendedName>
</protein>
<feature type="compositionally biased region" description="Basic and acidic residues" evidence="11">
    <location>
        <begin position="634"/>
        <end position="804"/>
    </location>
</feature>
<dbReference type="GO" id="GO:0045292">
    <property type="term" value="P:mRNA cis splicing, via spliceosome"/>
    <property type="evidence" value="ECO:0000318"/>
    <property type="project" value="GO_Central"/>
</dbReference>
<evidence type="ECO:0000313" key="16">
    <source>
        <dbReference type="Proteomes" id="UP000004994"/>
    </source>
</evidence>
<evidence type="ECO:0000259" key="13">
    <source>
        <dbReference type="Pfam" id="PF00085"/>
    </source>
</evidence>
<comment type="subcellular location">
    <subcellularLocation>
        <location evidence="2">Membrane</location>
        <topology evidence="2">Multi-pass membrane protein</topology>
    </subcellularLocation>
    <subcellularLocation>
        <location evidence="1">Nucleus</location>
    </subcellularLocation>
</comment>
<proteinExistence type="inferred from homology"/>
<evidence type="ECO:0000259" key="14">
    <source>
        <dbReference type="Pfam" id="PF01490"/>
    </source>
</evidence>
<keyword evidence="16" id="KW-1185">Reference proteome</keyword>
<evidence type="ECO:0000256" key="4">
    <source>
        <dbReference type="ARBA" id="ARBA00022448"/>
    </source>
</evidence>
<feature type="compositionally biased region" description="Basic and acidic residues" evidence="11">
    <location>
        <begin position="20"/>
        <end position="30"/>
    </location>
</feature>
<keyword evidence="9" id="KW-0539">Nucleus</keyword>
<keyword evidence="8 12" id="KW-0472">Membrane</keyword>
<dbReference type="Pfam" id="PF01490">
    <property type="entry name" value="Aa_trans"/>
    <property type="match status" value="1"/>
</dbReference>
<evidence type="ECO:0000256" key="12">
    <source>
        <dbReference type="SAM" id="Phobius"/>
    </source>
</evidence>
<feature type="transmembrane region" description="Helical" evidence="12">
    <location>
        <begin position="432"/>
        <end position="458"/>
    </location>
</feature>
<dbReference type="Gene3D" id="3.40.30.10">
    <property type="entry name" value="Glutaredoxin"/>
    <property type="match status" value="1"/>
</dbReference>
<evidence type="ECO:0000256" key="7">
    <source>
        <dbReference type="ARBA" id="ARBA00022989"/>
    </source>
</evidence>
<sequence>MRNSVSEHSFYIESDEEDDHQEKHLVKSENGDGNEQSMDIYSSVPSPSLTFLGTPSLTRLGSSFLASSLTRRHTPEVLPSLHKPLISQAEEDQPPQRRSSHTLLPPLPSRRSAIKKFPDEKSVAHELPVSRQSSYGQGVLNGINVLCGVGILSTPYAVKEGGWAGLSILFIFGVLSYYTGILLRYCLDSQPGLETYPDIGQAAFGTVGRIIISSCCVEYIILEGDNLSALFPNAHLNLGGCQLDARHLFALITSLAVLPTVWLRDLTVLSYISAGGVIASVMVVICLYWLGLVDHVGTQSTETVLNLSSLPVAIGLYGYCYSGHAVFPNIYTSLEKRSQFPAVLFTSFAIVTVLYAGAAVMGYMMFGDSAQSQFTLNLPTDLVASKIAFWTTIVNPFTKYALTMAPVAMSLEELIPSNHTKSHMYSILIRTALVMSTLFVALKIPFFAFVMALIGSFFTMLVVRVQVLENHDGESSVQDLDDSPASIELQHISDEPQFDRVIAEAQQLDESIVILWMANWCRKCIYLKPKLEKLAADYFPRTRFYSVDVNNVPHKLVVRAGVTLWRDGKKQAEVIGGHKAYVVVSEPPLTAGVPPSHGGVCQFLPAFTLELPAIDGRERSVDSERWEDDMEESGYDKSKDSSSKHRSSKDKDRKSSSGRREEKEHRRDREKSKELEKDRSSTRDRRKEDRRDRGKDRERDSERGRDKERDRDTDRERDSERGRDKERDRDIDRERDSERGRDKERDRETERERSRDKDRSSRRQRDEGHDRSKDKDRRKDEDSDYRYAAKQEIVVSHEDEERSHNNAVETGGAQSAAAASELEERILKMKEERLKKKSEGASEVLAWVSKSRKIEEIRNAEKEKALQLSKIFEEQDKMNEEESDDEENARLAAKELGGMKVLHGLDKVVEGGAVVLTLKDQSILAGDDVNQEVDVLENVEIGEQKRRDDAYKAAKNKTGIYDDKFNDEPGFERKILPKYDDPAEEEGVILDATGGFSLDAEKKLEELRRRIQGPSSINRMEDLNSSGKLLSDYYTQEEMVQFKKPKKKKSLRKKEKMDLDALEAEAKSAGLGVSDLGSRNDKTRQQEGLAKTFPESIASLAASRANDSMVDNSSSASGEAQENKVVFTEMEEFVWGLQLDEEEQKPGSDDVFMEEDVLPKPSDEELKSEDGGWTEVKETKEEEPSVKEEEMEVTPDDTIREVPVGKGLSGVLKLLQERGTLKEDIEWGGRNMDKKKSKLVGIRSEDGKKEINIERTDEYGRILTPKEAFRLLSHKFHGKGPGKMKQEKRMRQYQEELKIKQMKNSDTPSQSVERMRETHAQTRTPYIVLSGHVKPGQTSDPRSGFATVEKDLPGGLTPMLGDKKVEHFLGIKRKFEPGEGSSQKKPKN</sequence>
<evidence type="ECO:0000256" key="5">
    <source>
        <dbReference type="ARBA" id="ARBA00022692"/>
    </source>
</evidence>
<dbReference type="GO" id="GO:0000481">
    <property type="term" value="P:maturation of 5S rRNA"/>
    <property type="evidence" value="ECO:0000318"/>
    <property type="project" value="GO_Central"/>
</dbReference>
<evidence type="ECO:0000256" key="6">
    <source>
        <dbReference type="ARBA" id="ARBA00022970"/>
    </source>
</evidence>
<dbReference type="STRING" id="4081.A0A3Q7IQD7"/>
<feature type="compositionally biased region" description="Polar residues" evidence="11">
    <location>
        <begin position="1105"/>
        <end position="1120"/>
    </location>
</feature>
<feature type="compositionally biased region" description="Polar residues" evidence="11">
    <location>
        <begin position="31"/>
        <end position="45"/>
    </location>
</feature>
<dbReference type="PANTHER" id="PTHR14152:SF5">
    <property type="entry name" value="U4_U6.U5 TRI-SNRNP-ASSOCIATED PROTEIN 1"/>
    <property type="match status" value="1"/>
</dbReference>
<dbReference type="PANTHER" id="PTHR14152">
    <property type="entry name" value="SQUAMOUS CELL CARCINOMA ANTIGEN RECOGNISED BY CYTOTOXIC T LYMPHOCYTES"/>
    <property type="match status" value="1"/>
</dbReference>
<dbReference type="PaxDb" id="4081-Solyc11g008440.1.1"/>
<evidence type="ECO:0000256" key="1">
    <source>
        <dbReference type="ARBA" id="ARBA00004123"/>
    </source>
</evidence>
<keyword evidence="7 12" id="KW-1133">Transmembrane helix</keyword>
<feature type="compositionally biased region" description="Low complexity" evidence="11">
    <location>
        <begin position="807"/>
        <end position="820"/>
    </location>
</feature>
<evidence type="ECO:0000256" key="8">
    <source>
        <dbReference type="ARBA" id="ARBA00023136"/>
    </source>
</evidence>
<keyword evidence="5 12" id="KW-0812">Transmembrane</keyword>
<feature type="region of interest" description="Disordered" evidence="11">
    <location>
        <begin position="80"/>
        <end position="110"/>
    </location>
</feature>
<dbReference type="InterPro" id="IPR013766">
    <property type="entry name" value="Thioredoxin_domain"/>
</dbReference>
<feature type="region of interest" description="Disordered" evidence="11">
    <location>
        <begin position="1072"/>
        <end position="1123"/>
    </location>
</feature>
<reference evidence="15" key="2">
    <citation type="submission" date="2019-01" db="UniProtKB">
        <authorList>
            <consortium name="EnsemblPlants"/>
        </authorList>
    </citation>
    <scope>IDENTIFICATION</scope>
    <source>
        <strain evidence="15">cv. Heinz 1706</strain>
    </source>
</reference>